<keyword evidence="4" id="KW-0456">Lyase</keyword>
<dbReference type="PANTHER" id="PTHR12599">
    <property type="entry name" value="PTERIN-4-ALPHA-CARBINOLAMINE DEHYDRATASE"/>
    <property type="match status" value="1"/>
</dbReference>
<gene>
    <name evidence="5" type="ORF">BP422_05880</name>
</gene>
<dbReference type="AlphaFoldDB" id="A0A220MDM2"/>
<dbReference type="Proteomes" id="UP000197781">
    <property type="component" value="Chromosome"/>
</dbReference>
<dbReference type="RefSeq" id="WP_088906960.1">
    <property type="nucleotide sequence ID" value="NZ_CP018145.1"/>
</dbReference>
<dbReference type="PANTHER" id="PTHR12599:SF0">
    <property type="entry name" value="PTERIN-4-ALPHA-CARBINOLAMINE DEHYDRATASE"/>
    <property type="match status" value="1"/>
</dbReference>
<dbReference type="CDD" id="cd00488">
    <property type="entry name" value="PCD_DCoH"/>
    <property type="match status" value="1"/>
</dbReference>
<dbReference type="EMBL" id="CP018145">
    <property type="protein sequence ID" value="ASJ53114.1"/>
    <property type="molecule type" value="Genomic_DNA"/>
</dbReference>
<name>A0A220MDM2_9BACL</name>
<organism evidence="5 6">
    <name type="scientific">Brevibacillus formosus</name>
    <dbReference type="NCBI Taxonomy" id="54913"/>
    <lineage>
        <taxon>Bacteria</taxon>
        <taxon>Bacillati</taxon>
        <taxon>Bacillota</taxon>
        <taxon>Bacilli</taxon>
        <taxon>Bacillales</taxon>
        <taxon>Paenibacillaceae</taxon>
        <taxon>Brevibacillus</taxon>
    </lineage>
</organism>
<evidence type="ECO:0000256" key="1">
    <source>
        <dbReference type="ARBA" id="ARBA00001554"/>
    </source>
</evidence>
<dbReference type="Gene3D" id="3.30.1360.20">
    <property type="entry name" value="Transcriptional coactivator/pterin dehydratase"/>
    <property type="match status" value="1"/>
</dbReference>
<dbReference type="GO" id="GO:0006729">
    <property type="term" value="P:tetrahydrobiopterin biosynthetic process"/>
    <property type="evidence" value="ECO:0007669"/>
    <property type="project" value="InterPro"/>
</dbReference>
<dbReference type="InterPro" id="IPR001533">
    <property type="entry name" value="Pterin_deHydtase"/>
</dbReference>
<dbReference type="KEGG" id="bfm:BP422_05880"/>
<dbReference type="SUPFAM" id="SSF55248">
    <property type="entry name" value="PCD-like"/>
    <property type="match status" value="1"/>
</dbReference>
<comment type="catalytic activity">
    <reaction evidence="1">
        <text>(4aS,6R)-4a-hydroxy-L-erythro-5,6,7,8-tetrahydrobiopterin = (6R)-L-erythro-6,7-dihydrobiopterin + H2O</text>
        <dbReference type="Rhea" id="RHEA:11920"/>
        <dbReference type="ChEBI" id="CHEBI:15377"/>
        <dbReference type="ChEBI" id="CHEBI:15642"/>
        <dbReference type="ChEBI" id="CHEBI:43120"/>
        <dbReference type="EC" id="4.2.1.96"/>
    </reaction>
</comment>
<dbReference type="EC" id="4.2.1.96" evidence="3"/>
<dbReference type="Pfam" id="PF01329">
    <property type="entry name" value="Pterin_4a"/>
    <property type="match status" value="1"/>
</dbReference>
<sequence length="94" mass="10554">MSKLSLEQVKLYLSKVPGWKLVEDRMALSRTYHCRDFSTAISFVNRVAEMLEHDNQHVEIHLAGGTVTFTLTTREAKGLTGKDFALAQTISKVS</sequence>
<evidence type="ECO:0000256" key="2">
    <source>
        <dbReference type="ARBA" id="ARBA00006472"/>
    </source>
</evidence>
<dbReference type="InterPro" id="IPR036428">
    <property type="entry name" value="PCD_sf"/>
</dbReference>
<reference evidence="5 6" key="1">
    <citation type="submission" date="2016-11" db="EMBL/GenBank/DDBJ databases">
        <authorList>
            <person name="Jaros S."/>
            <person name="Januszkiewicz K."/>
            <person name="Wedrychowicz H."/>
        </authorList>
    </citation>
    <scope>NUCLEOTIDE SEQUENCE [LARGE SCALE GENOMIC DNA]</scope>
    <source>
        <strain evidence="5 6">NF2</strain>
    </source>
</reference>
<comment type="similarity">
    <text evidence="2">Belongs to the pterin-4-alpha-carbinolamine dehydratase family.</text>
</comment>
<evidence type="ECO:0000256" key="4">
    <source>
        <dbReference type="ARBA" id="ARBA00023239"/>
    </source>
</evidence>
<dbReference type="GO" id="GO:0008124">
    <property type="term" value="F:4-alpha-hydroxytetrahydrobiopterin dehydratase activity"/>
    <property type="evidence" value="ECO:0007669"/>
    <property type="project" value="UniProtKB-EC"/>
</dbReference>
<protein>
    <recommendedName>
        <fullName evidence="3">4a-hydroxytetrahydrobiopterin dehydratase</fullName>
        <ecNumber evidence="3">4.2.1.96</ecNumber>
    </recommendedName>
</protein>
<evidence type="ECO:0000313" key="5">
    <source>
        <dbReference type="EMBL" id="ASJ53114.1"/>
    </source>
</evidence>
<accession>A0A220MDM2</accession>
<evidence type="ECO:0000256" key="3">
    <source>
        <dbReference type="ARBA" id="ARBA00013252"/>
    </source>
</evidence>
<evidence type="ECO:0000313" key="6">
    <source>
        <dbReference type="Proteomes" id="UP000197781"/>
    </source>
</evidence>
<proteinExistence type="inferred from homology"/>